<organism evidence="3 4">
    <name type="scientific">Vigna mungo</name>
    <name type="common">Black gram</name>
    <name type="synonym">Phaseolus mungo</name>
    <dbReference type="NCBI Taxonomy" id="3915"/>
    <lineage>
        <taxon>Eukaryota</taxon>
        <taxon>Viridiplantae</taxon>
        <taxon>Streptophyta</taxon>
        <taxon>Embryophyta</taxon>
        <taxon>Tracheophyta</taxon>
        <taxon>Spermatophyta</taxon>
        <taxon>Magnoliopsida</taxon>
        <taxon>eudicotyledons</taxon>
        <taxon>Gunneridae</taxon>
        <taxon>Pentapetalae</taxon>
        <taxon>rosids</taxon>
        <taxon>fabids</taxon>
        <taxon>Fabales</taxon>
        <taxon>Fabaceae</taxon>
        <taxon>Papilionoideae</taxon>
        <taxon>50 kb inversion clade</taxon>
        <taxon>NPAAA clade</taxon>
        <taxon>indigoferoid/millettioid clade</taxon>
        <taxon>Phaseoleae</taxon>
        <taxon>Vigna</taxon>
    </lineage>
</organism>
<protein>
    <recommendedName>
        <fullName evidence="2">A to I editase domain-containing protein</fullName>
    </recommendedName>
</protein>
<dbReference type="Pfam" id="PF02137">
    <property type="entry name" value="A_deamin"/>
    <property type="match status" value="1"/>
</dbReference>
<dbReference type="PANTHER" id="PTHR10910">
    <property type="entry name" value="EUKARYOTE SPECIFIC DSRNA BINDING PROTEIN"/>
    <property type="match status" value="1"/>
</dbReference>
<dbReference type="GO" id="GO:0003726">
    <property type="term" value="F:double-stranded RNA adenosine deaminase activity"/>
    <property type="evidence" value="ECO:0007669"/>
    <property type="project" value="TreeGrafter"/>
</dbReference>
<feature type="signal peptide" evidence="1">
    <location>
        <begin position="1"/>
        <end position="23"/>
    </location>
</feature>
<dbReference type="PROSITE" id="PS50141">
    <property type="entry name" value="A_DEAMIN_EDITASE"/>
    <property type="match status" value="1"/>
</dbReference>
<feature type="domain" description="A to I editase" evidence="2">
    <location>
        <begin position="11"/>
        <end position="67"/>
    </location>
</feature>
<feature type="chain" id="PRO_5042820990" description="A to I editase domain-containing protein" evidence="1">
    <location>
        <begin position="24"/>
        <end position="110"/>
    </location>
</feature>
<evidence type="ECO:0000313" key="3">
    <source>
        <dbReference type="EMBL" id="WVZ16714.1"/>
    </source>
</evidence>
<dbReference type="GO" id="GO:0005730">
    <property type="term" value="C:nucleolus"/>
    <property type="evidence" value="ECO:0007669"/>
    <property type="project" value="TreeGrafter"/>
</dbReference>
<dbReference type="Proteomes" id="UP001374535">
    <property type="component" value="Chromosome 3"/>
</dbReference>
<dbReference type="GO" id="GO:0006396">
    <property type="term" value="P:RNA processing"/>
    <property type="evidence" value="ECO:0007669"/>
    <property type="project" value="InterPro"/>
</dbReference>
<evidence type="ECO:0000259" key="2">
    <source>
        <dbReference type="PROSITE" id="PS50141"/>
    </source>
</evidence>
<dbReference type="EMBL" id="CP144698">
    <property type="protein sequence ID" value="WVZ16714.1"/>
    <property type="molecule type" value="Genomic_DNA"/>
</dbReference>
<sequence length="110" mass="12062">MCCDIVTLSAGALLSYFLQPVYLSSITAGVPINSPGNFHLEDNMKRALYERILPLSSELTSPFLVNKVCGKFGILVRKKSALLDADFYVFFHVIADISRCTNTTKGLSAI</sequence>
<gene>
    <name evidence="3" type="ORF">V8G54_009696</name>
</gene>
<keyword evidence="4" id="KW-1185">Reference proteome</keyword>
<name>A0AAQ3S5R0_VIGMU</name>
<evidence type="ECO:0000256" key="1">
    <source>
        <dbReference type="SAM" id="SignalP"/>
    </source>
</evidence>
<dbReference type="GO" id="GO:0005737">
    <property type="term" value="C:cytoplasm"/>
    <property type="evidence" value="ECO:0007669"/>
    <property type="project" value="TreeGrafter"/>
</dbReference>
<dbReference type="AlphaFoldDB" id="A0AAQ3S5R0"/>
<evidence type="ECO:0000313" key="4">
    <source>
        <dbReference type="Proteomes" id="UP001374535"/>
    </source>
</evidence>
<accession>A0AAQ3S5R0</accession>
<dbReference type="InterPro" id="IPR002466">
    <property type="entry name" value="A_deamin"/>
</dbReference>
<reference evidence="3 4" key="1">
    <citation type="journal article" date="2023" name="Life. Sci Alliance">
        <title>Evolutionary insights into 3D genome organization and epigenetic landscape of Vigna mungo.</title>
        <authorList>
            <person name="Junaid A."/>
            <person name="Singh B."/>
            <person name="Bhatia S."/>
        </authorList>
    </citation>
    <scope>NUCLEOTIDE SEQUENCE [LARGE SCALE GENOMIC DNA]</scope>
    <source>
        <strain evidence="3">Urdbean</strain>
    </source>
</reference>
<dbReference type="GO" id="GO:0008251">
    <property type="term" value="F:tRNA-specific adenosine deaminase activity"/>
    <property type="evidence" value="ECO:0007669"/>
    <property type="project" value="TreeGrafter"/>
</dbReference>
<dbReference type="PANTHER" id="PTHR10910:SF62">
    <property type="entry name" value="AT07585P-RELATED"/>
    <property type="match status" value="1"/>
</dbReference>
<keyword evidence="1" id="KW-0732">Signal</keyword>
<dbReference type="GO" id="GO:0003725">
    <property type="term" value="F:double-stranded RNA binding"/>
    <property type="evidence" value="ECO:0007669"/>
    <property type="project" value="TreeGrafter"/>
</dbReference>
<proteinExistence type="predicted"/>
<dbReference type="GO" id="GO:0006382">
    <property type="term" value="P:adenosine to inosine editing"/>
    <property type="evidence" value="ECO:0007669"/>
    <property type="project" value="TreeGrafter"/>
</dbReference>